<feature type="domain" description="Uncharacterized protein TP-0789" evidence="1">
    <location>
        <begin position="69"/>
        <end position="247"/>
    </location>
</feature>
<dbReference type="RefSeq" id="WP_307903939.1">
    <property type="nucleotide sequence ID" value="NZ_AP027059.1"/>
</dbReference>
<dbReference type="Proteomes" id="UP001321582">
    <property type="component" value="Chromosome"/>
</dbReference>
<accession>A0AAU9DHR0</accession>
<sequence>MNRKNVIKNLIIMIALLAIFNLGYGMTGDEILKKVDENITPNSIKYNGEMIIFKRGRKYTKKMKIYGKGTEKSFVEFTYPSRDKGTKYLRIGDNMWMYLPKANRTVKISGHMLRQSMMGSDFSYEDQTNRNKLYDIYNSKVKEETKDFYLLELVVKKGVETSYYKRLIWIGKTNFNLIKEEMYAVSGKLLKAMTVLKNDIIDGKYYPSDIKMEDKIKKNSYTEIIMKDIELDVNIKDSMFTLRALERK</sequence>
<dbReference type="AlphaFoldDB" id="A0AAU9DHR0"/>
<proteinExistence type="predicted"/>
<dbReference type="EMBL" id="AP027059">
    <property type="protein sequence ID" value="BDU51097.1"/>
    <property type="molecule type" value="Genomic_DNA"/>
</dbReference>
<dbReference type="KEGG" id="haby:HLVA_16660"/>
<reference evidence="2 3" key="1">
    <citation type="submission" date="2022-11" db="EMBL/GenBank/DDBJ databases">
        <title>Haliovirga abyssi gen. nov., sp. nov., a mesophilic fermentative bacterium isolated from the Iheya North hydrothermal field and the proposal of Haliovirgaceae fam. nov.</title>
        <authorList>
            <person name="Miyazaki U."/>
            <person name="Tame A."/>
            <person name="Miyazaki J."/>
            <person name="Takai K."/>
            <person name="Sawayama S."/>
            <person name="Kitajima M."/>
            <person name="Okamoto A."/>
            <person name="Nakagawa S."/>
        </authorList>
    </citation>
    <scope>NUCLEOTIDE SEQUENCE [LARGE SCALE GENOMIC DNA]</scope>
    <source>
        <strain evidence="2 3">IC12</strain>
    </source>
</reference>
<evidence type="ECO:0000259" key="1">
    <source>
        <dbReference type="Pfam" id="PF17131"/>
    </source>
</evidence>
<protein>
    <recommendedName>
        <fullName evidence="1">Uncharacterized protein TP-0789 domain-containing protein</fullName>
    </recommendedName>
</protein>
<gene>
    <name evidence="2" type="ORF">HLVA_16660</name>
</gene>
<dbReference type="Gene3D" id="2.50.20.10">
    <property type="entry name" value="Lipoprotein localisation LolA/LolB/LppX"/>
    <property type="match status" value="1"/>
</dbReference>
<name>A0AAU9DHR0_9FUSO</name>
<dbReference type="CDD" id="cd16329">
    <property type="entry name" value="LolA_like"/>
    <property type="match status" value="1"/>
</dbReference>
<dbReference type="InterPro" id="IPR033399">
    <property type="entry name" value="TP_0789-like"/>
</dbReference>
<dbReference type="Pfam" id="PF17131">
    <property type="entry name" value="LolA_like"/>
    <property type="match status" value="1"/>
</dbReference>
<keyword evidence="3" id="KW-1185">Reference proteome</keyword>
<evidence type="ECO:0000313" key="3">
    <source>
        <dbReference type="Proteomes" id="UP001321582"/>
    </source>
</evidence>
<evidence type="ECO:0000313" key="2">
    <source>
        <dbReference type="EMBL" id="BDU51097.1"/>
    </source>
</evidence>
<organism evidence="2 3">
    <name type="scientific">Haliovirga abyssi</name>
    <dbReference type="NCBI Taxonomy" id="2996794"/>
    <lineage>
        <taxon>Bacteria</taxon>
        <taxon>Fusobacteriati</taxon>
        <taxon>Fusobacteriota</taxon>
        <taxon>Fusobacteriia</taxon>
        <taxon>Fusobacteriales</taxon>
        <taxon>Haliovirgaceae</taxon>
        <taxon>Haliovirga</taxon>
    </lineage>
</organism>